<accession>A0A5B2VCF0</accession>
<dbReference type="Proteomes" id="UP000323454">
    <property type="component" value="Unassembled WGS sequence"/>
</dbReference>
<dbReference type="AlphaFoldDB" id="A0A5B2VCF0"/>
<protein>
    <submittedName>
        <fullName evidence="1">Helix-turn-helix domain-containing protein</fullName>
    </submittedName>
</protein>
<dbReference type="Gene3D" id="1.10.10.10">
    <property type="entry name" value="Winged helix-like DNA-binding domain superfamily/Winged helix DNA-binding domain"/>
    <property type="match status" value="1"/>
</dbReference>
<dbReference type="SUPFAM" id="SSF46689">
    <property type="entry name" value="Homeodomain-like"/>
    <property type="match status" value="1"/>
</dbReference>
<dbReference type="InterPro" id="IPR009057">
    <property type="entry name" value="Homeodomain-like_sf"/>
</dbReference>
<gene>
    <name evidence="1" type="ORF">F0L68_41665</name>
</gene>
<dbReference type="EMBL" id="VUOB01000314">
    <property type="protein sequence ID" value="KAA2237153.1"/>
    <property type="molecule type" value="Genomic_DNA"/>
</dbReference>
<organism evidence="1 2">
    <name type="scientific">Solihabitans fulvus</name>
    <dbReference type="NCBI Taxonomy" id="1892852"/>
    <lineage>
        <taxon>Bacteria</taxon>
        <taxon>Bacillati</taxon>
        <taxon>Actinomycetota</taxon>
        <taxon>Actinomycetes</taxon>
        <taxon>Pseudonocardiales</taxon>
        <taxon>Pseudonocardiaceae</taxon>
        <taxon>Solihabitans</taxon>
    </lineage>
</organism>
<reference evidence="1 2" key="1">
    <citation type="submission" date="2019-09" db="EMBL/GenBank/DDBJ databases">
        <title>Goodfellowia gen. nov., a new genus of the Pseudonocardineae related to Actinoalloteichus, containing Goodfellowia coeruleoviolacea gen. nov., comb. nov. gen. nov., comb. nov.</title>
        <authorList>
            <person name="Labeda D."/>
        </authorList>
    </citation>
    <scope>NUCLEOTIDE SEQUENCE [LARGE SCALE GENOMIC DNA]</scope>
    <source>
        <strain evidence="1 2">AN110305</strain>
    </source>
</reference>
<dbReference type="InterPro" id="IPR036388">
    <property type="entry name" value="WH-like_DNA-bd_sf"/>
</dbReference>
<evidence type="ECO:0000313" key="2">
    <source>
        <dbReference type="Proteomes" id="UP000323454"/>
    </source>
</evidence>
<sequence length="110" mass="12708">MANRQKVDDTLRMKIVKLHKQNFTVREIAETVNRAKSVIGRIVKTYEDCGRVFSPNKTGRPRKTSHRQNRAIHRIALRDRFTTAAAISREIQDTNTVDVSRSTVSRPCMR</sequence>
<evidence type="ECO:0000313" key="1">
    <source>
        <dbReference type="EMBL" id="KAA2237153.1"/>
    </source>
</evidence>
<proteinExistence type="predicted"/>
<comment type="caution">
    <text evidence="1">The sequence shown here is derived from an EMBL/GenBank/DDBJ whole genome shotgun (WGS) entry which is preliminary data.</text>
</comment>
<name>A0A5B2VCF0_9PSEU</name>
<reference evidence="1 2" key="2">
    <citation type="submission" date="2019-09" db="EMBL/GenBank/DDBJ databases">
        <authorList>
            <person name="Jin C."/>
        </authorList>
    </citation>
    <scope>NUCLEOTIDE SEQUENCE [LARGE SCALE GENOMIC DNA]</scope>
    <source>
        <strain evidence="1 2">AN110305</strain>
    </source>
</reference>
<keyword evidence="2" id="KW-1185">Reference proteome</keyword>